<evidence type="ECO:0000313" key="3">
    <source>
        <dbReference type="Proteomes" id="UP000886723"/>
    </source>
</evidence>
<evidence type="ECO:0000259" key="1">
    <source>
        <dbReference type="Pfam" id="PF00144"/>
    </source>
</evidence>
<dbReference type="Gene3D" id="3.40.710.10">
    <property type="entry name" value="DD-peptidase/beta-lactamase superfamily"/>
    <property type="match status" value="1"/>
</dbReference>
<feature type="domain" description="Beta-lactamase-related" evidence="1">
    <location>
        <begin position="16"/>
        <end position="276"/>
    </location>
</feature>
<proteinExistence type="predicted"/>
<gene>
    <name evidence="2" type="ORF">IAA63_05620</name>
</gene>
<name>A0A9D1NV70_9FIRM</name>
<dbReference type="InterPro" id="IPR012338">
    <property type="entry name" value="Beta-lactam/transpept-like"/>
</dbReference>
<dbReference type="PANTHER" id="PTHR43283">
    <property type="entry name" value="BETA-LACTAMASE-RELATED"/>
    <property type="match status" value="1"/>
</dbReference>
<evidence type="ECO:0000313" key="2">
    <source>
        <dbReference type="EMBL" id="HIV12605.1"/>
    </source>
</evidence>
<dbReference type="AlphaFoldDB" id="A0A9D1NV70"/>
<sequence>MNIEKLENQQDQLRLLNLRVWQRGKMLLSKDWEEDIRRNIYSASKSFTSLAVGIAEREGLLSLDEKLCDAFPKELPEKVGEYLEQATVKDLLTMGLGQDAPYLMGGQRVAMEEPDWVRYCLARPFVHRPGEVFLYSNAGPYLAGVLVQRRCGCTLTDYLLPRLFEPLGIRPTVWEIDPAGYTFGAGGLFLSAGEMLKVGQLLLQNGCWEDRQLVPADYLIRASGKQIDNGKYGYGYLFWKGAYDSWRADGKYGQMIVILPRQQAVIVTTAESRDPRMEEKCLDVIVPQLNV</sequence>
<dbReference type="Proteomes" id="UP000886723">
    <property type="component" value="Unassembled WGS sequence"/>
</dbReference>
<organism evidence="2 3">
    <name type="scientific">Candidatus Pullilachnospira stercoravium</name>
    <dbReference type="NCBI Taxonomy" id="2840913"/>
    <lineage>
        <taxon>Bacteria</taxon>
        <taxon>Bacillati</taxon>
        <taxon>Bacillota</taxon>
        <taxon>Clostridia</taxon>
        <taxon>Lachnospirales</taxon>
        <taxon>Lachnospiraceae</taxon>
        <taxon>Lachnospiraceae incertae sedis</taxon>
        <taxon>Candidatus Pullilachnospira</taxon>
    </lineage>
</organism>
<comment type="caution">
    <text evidence="2">The sequence shown here is derived from an EMBL/GenBank/DDBJ whole genome shotgun (WGS) entry which is preliminary data.</text>
</comment>
<dbReference type="Pfam" id="PF00144">
    <property type="entry name" value="Beta-lactamase"/>
    <property type="match status" value="1"/>
</dbReference>
<reference evidence="2" key="2">
    <citation type="journal article" date="2021" name="PeerJ">
        <title>Extensive microbial diversity within the chicken gut microbiome revealed by metagenomics and culture.</title>
        <authorList>
            <person name="Gilroy R."/>
            <person name="Ravi A."/>
            <person name="Getino M."/>
            <person name="Pursley I."/>
            <person name="Horton D.L."/>
            <person name="Alikhan N.F."/>
            <person name="Baker D."/>
            <person name="Gharbi K."/>
            <person name="Hall N."/>
            <person name="Watson M."/>
            <person name="Adriaenssens E.M."/>
            <person name="Foster-Nyarko E."/>
            <person name="Jarju S."/>
            <person name="Secka A."/>
            <person name="Antonio M."/>
            <person name="Oren A."/>
            <person name="Chaudhuri R.R."/>
            <person name="La Ragione R."/>
            <person name="Hildebrand F."/>
            <person name="Pallen M.J."/>
        </authorList>
    </citation>
    <scope>NUCLEOTIDE SEQUENCE</scope>
    <source>
        <strain evidence="2">ChiBcec2-4451</strain>
    </source>
</reference>
<reference evidence="2" key="1">
    <citation type="submission" date="2020-10" db="EMBL/GenBank/DDBJ databases">
        <authorList>
            <person name="Gilroy R."/>
        </authorList>
    </citation>
    <scope>NUCLEOTIDE SEQUENCE</scope>
    <source>
        <strain evidence="2">ChiBcec2-4451</strain>
    </source>
</reference>
<dbReference type="GO" id="GO:0016787">
    <property type="term" value="F:hydrolase activity"/>
    <property type="evidence" value="ECO:0007669"/>
    <property type="project" value="UniProtKB-KW"/>
</dbReference>
<dbReference type="PANTHER" id="PTHR43283:SF7">
    <property type="entry name" value="BETA-LACTAMASE-RELATED DOMAIN-CONTAINING PROTEIN"/>
    <property type="match status" value="1"/>
</dbReference>
<dbReference type="SUPFAM" id="SSF56601">
    <property type="entry name" value="beta-lactamase/transpeptidase-like"/>
    <property type="match status" value="1"/>
</dbReference>
<dbReference type="InterPro" id="IPR001466">
    <property type="entry name" value="Beta-lactam-related"/>
</dbReference>
<protein>
    <submittedName>
        <fullName evidence="2">Serine hydrolase</fullName>
    </submittedName>
</protein>
<dbReference type="InterPro" id="IPR050789">
    <property type="entry name" value="Diverse_Enzym_Activities"/>
</dbReference>
<keyword evidence="2" id="KW-0378">Hydrolase</keyword>
<dbReference type="EMBL" id="DVON01000121">
    <property type="protein sequence ID" value="HIV12605.1"/>
    <property type="molecule type" value="Genomic_DNA"/>
</dbReference>
<accession>A0A9D1NV70</accession>